<keyword evidence="3" id="KW-1185">Reference proteome</keyword>
<name>A0A3N4LVK6_9PEZI</name>
<organism evidence="2 3">
    <name type="scientific">Terfezia boudieri ATCC MYA-4762</name>
    <dbReference type="NCBI Taxonomy" id="1051890"/>
    <lineage>
        <taxon>Eukaryota</taxon>
        <taxon>Fungi</taxon>
        <taxon>Dikarya</taxon>
        <taxon>Ascomycota</taxon>
        <taxon>Pezizomycotina</taxon>
        <taxon>Pezizomycetes</taxon>
        <taxon>Pezizales</taxon>
        <taxon>Pezizaceae</taxon>
        <taxon>Terfezia</taxon>
    </lineage>
</organism>
<evidence type="ECO:0000256" key="1">
    <source>
        <dbReference type="SAM" id="MobiDB-lite"/>
    </source>
</evidence>
<sequence length="371" mass="43119">MPLSNFDLYRPITMTYPDDDYLFEDSPVFYHESSLKHRTATAVWKNLSFINSQEVFRWERVFCETLTMTLEILKKQTMNAQENVETRRGNSERVGQTDNGMEVLWTDHEWPVSYFIEEMKNRYMKQFGLPRYLITDEGLMLFLRTRETIRSMSSIKYQVTDEQRLLGKNDEVTYQASLGFTSKPMIQDVRRFTPLICNCSPYEWYKATVGEEFVFKPTLWDPHHPYVEIEKTTTYTLEPKLPWLTWSHTRKAFVGVPPRKMISPFEVKDDVMMSKYVENTEDEDLDLTVVAFSFLTLPQGVQYERTIKASTTIHIQPSRQAIQAEATRYRDTSNVGLMSSEGQGISPGIDQPGGSDSKKTASRELGTQSDL</sequence>
<dbReference type="OrthoDB" id="5309796at2759"/>
<evidence type="ECO:0000313" key="2">
    <source>
        <dbReference type="EMBL" id="RPB26933.1"/>
    </source>
</evidence>
<dbReference type="InParanoid" id="A0A3N4LVK6"/>
<evidence type="ECO:0000313" key="3">
    <source>
        <dbReference type="Proteomes" id="UP000267821"/>
    </source>
</evidence>
<gene>
    <name evidence="2" type="ORF">L211DRAFT_595923</name>
</gene>
<protein>
    <submittedName>
        <fullName evidence="2">Uncharacterized protein</fullName>
    </submittedName>
</protein>
<dbReference type="EMBL" id="ML121532">
    <property type="protein sequence ID" value="RPB26933.1"/>
    <property type="molecule type" value="Genomic_DNA"/>
</dbReference>
<dbReference type="AlphaFoldDB" id="A0A3N4LVK6"/>
<reference evidence="2 3" key="1">
    <citation type="journal article" date="2018" name="Nat. Ecol. Evol.">
        <title>Pezizomycetes genomes reveal the molecular basis of ectomycorrhizal truffle lifestyle.</title>
        <authorList>
            <person name="Murat C."/>
            <person name="Payen T."/>
            <person name="Noel B."/>
            <person name="Kuo A."/>
            <person name="Morin E."/>
            <person name="Chen J."/>
            <person name="Kohler A."/>
            <person name="Krizsan K."/>
            <person name="Balestrini R."/>
            <person name="Da Silva C."/>
            <person name="Montanini B."/>
            <person name="Hainaut M."/>
            <person name="Levati E."/>
            <person name="Barry K.W."/>
            <person name="Belfiori B."/>
            <person name="Cichocki N."/>
            <person name="Clum A."/>
            <person name="Dockter R.B."/>
            <person name="Fauchery L."/>
            <person name="Guy J."/>
            <person name="Iotti M."/>
            <person name="Le Tacon F."/>
            <person name="Lindquist E.A."/>
            <person name="Lipzen A."/>
            <person name="Malagnac F."/>
            <person name="Mello A."/>
            <person name="Molinier V."/>
            <person name="Miyauchi S."/>
            <person name="Poulain J."/>
            <person name="Riccioni C."/>
            <person name="Rubini A."/>
            <person name="Sitrit Y."/>
            <person name="Splivallo R."/>
            <person name="Traeger S."/>
            <person name="Wang M."/>
            <person name="Zifcakova L."/>
            <person name="Wipf D."/>
            <person name="Zambonelli A."/>
            <person name="Paolocci F."/>
            <person name="Nowrousian M."/>
            <person name="Ottonello S."/>
            <person name="Baldrian P."/>
            <person name="Spatafora J.W."/>
            <person name="Henrissat B."/>
            <person name="Nagy L.G."/>
            <person name="Aury J.M."/>
            <person name="Wincker P."/>
            <person name="Grigoriev I.V."/>
            <person name="Bonfante P."/>
            <person name="Martin F.M."/>
        </authorList>
    </citation>
    <scope>NUCLEOTIDE SEQUENCE [LARGE SCALE GENOMIC DNA]</scope>
    <source>
        <strain evidence="2 3">ATCC MYA-4762</strain>
    </source>
</reference>
<accession>A0A3N4LVK6</accession>
<feature type="region of interest" description="Disordered" evidence="1">
    <location>
        <begin position="335"/>
        <end position="371"/>
    </location>
</feature>
<proteinExistence type="predicted"/>
<dbReference type="Proteomes" id="UP000267821">
    <property type="component" value="Unassembled WGS sequence"/>
</dbReference>